<dbReference type="EMBL" id="BAAAGA010000001">
    <property type="protein sequence ID" value="GAA0610786.1"/>
    <property type="molecule type" value="Genomic_DNA"/>
</dbReference>
<dbReference type="GO" id="GO:0008483">
    <property type="term" value="F:transaminase activity"/>
    <property type="evidence" value="ECO:0007669"/>
    <property type="project" value="UniProtKB-KW"/>
</dbReference>
<proteinExistence type="inferred from homology"/>
<sequence length="479" mass="51262">MTGPVVNPLVLARHLGAGADSASGDAAYRSLAEGLKRLILDGRLPLDARLPGERRLAETLGLSRITVTAALDRLRADGFVVSRVGSGSYTALPPGPSGRRDPVHHREAAGVIDMATAVMPASEHVHAAYAEALASLPLHLPGHGYSPVGLHALRATVASTYDAEGLSTSPEQVVIAAGAQNAFALLLRALCRPGDAVVIDHPTFHHAIDAIVRAGMKPVPVALPDEGWDVETLTATIARTRPRLIYLVGAHHNPTGRVMSAETEAAIAASAENVGAVVVFDDTLKELWFDAPPPRPHDLGRHVVRLGSISKSWWGGLRIGWIRAAEPVVEAVVRTRASLGLGAPIIEQLATASLLAQNDEPLTIRRATLSRQEAHLRQALTKALPEWEARRPPGGLSLWVGLPRPVSERLAGIADPLGVRIVPGSRFGVDGAFQRFVRLPFTLPESDLDQAVERLALAWSRLNEATHDRPRSNMRHLEL</sequence>
<comment type="caution">
    <text evidence="7">The sequence shown here is derived from an EMBL/GenBank/DDBJ whole genome shotgun (WGS) entry which is preliminary data.</text>
</comment>
<dbReference type="PANTHER" id="PTHR46577:SF1">
    <property type="entry name" value="HTH-TYPE TRANSCRIPTIONAL REGULATORY PROTEIN GABR"/>
    <property type="match status" value="1"/>
</dbReference>
<dbReference type="Pfam" id="PF00155">
    <property type="entry name" value="Aminotran_1_2"/>
    <property type="match status" value="1"/>
</dbReference>
<gene>
    <name evidence="7" type="ORF">GCM10009422_02020</name>
</gene>
<dbReference type="SUPFAM" id="SSF53383">
    <property type="entry name" value="PLP-dependent transferases"/>
    <property type="match status" value="1"/>
</dbReference>
<evidence type="ECO:0000259" key="6">
    <source>
        <dbReference type="PROSITE" id="PS50949"/>
    </source>
</evidence>
<dbReference type="CDD" id="cd00609">
    <property type="entry name" value="AAT_like"/>
    <property type="match status" value="1"/>
</dbReference>
<evidence type="ECO:0000313" key="7">
    <source>
        <dbReference type="EMBL" id="GAA0610786.1"/>
    </source>
</evidence>
<evidence type="ECO:0000256" key="4">
    <source>
        <dbReference type="ARBA" id="ARBA00023125"/>
    </source>
</evidence>
<dbReference type="InterPro" id="IPR036388">
    <property type="entry name" value="WH-like_DNA-bd_sf"/>
</dbReference>
<dbReference type="PRINTS" id="PR00035">
    <property type="entry name" value="HTHGNTR"/>
</dbReference>
<keyword evidence="2" id="KW-0663">Pyridoxal phosphate</keyword>
<dbReference type="InterPro" id="IPR000524">
    <property type="entry name" value="Tscrpt_reg_HTH_GntR"/>
</dbReference>
<keyword evidence="3" id="KW-0805">Transcription regulation</keyword>
<evidence type="ECO:0000313" key="8">
    <source>
        <dbReference type="Proteomes" id="UP001501352"/>
    </source>
</evidence>
<dbReference type="InterPro" id="IPR051446">
    <property type="entry name" value="HTH_trans_reg/aminotransferase"/>
</dbReference>
<dbReference type="InterPro" id="IPR004839">
    <property type="entry name" value="Aminotransferase_I/II_large"/>
</dbReference>
<dbReference type="CDD" id="cd07377">
    <property type="entry name" value="WHTH_GntR"/>
    <property type="match status" value="1"/>
</dbReference>
<dbReference type="Gene3D" id="1.10.10.10">
    <property type="entry name" value="Winged helix-like DNA-binding domain superfamily/Winged helix DNA-binding domain"/>
    <property type="match status" value="1"/>
</dbReference>
<dbReference type="PROSITE" id="PS50949">
    <property type="entry name" value="HTH_GNTR"/>
    <property type="match status" value="1"/>
</dbReference>
<organism evidence="7 8">
    <name type="scientific">Brevundimonas kwangchunensis</name>
    <dbReference type="NCBI Taxonomy" id="322163"/>
    <lineage>
        <taxon>Bacteria</taxon>
        <taxon>Pseudomonadati</taxon>
        <taxon>Pseudomonadota</taxon>
        <taxon>Alphaproteobacteria</taxon>
        <taxon>Caulobacterales</taxon>
        <taxon>Caulobacteraceae</taxon>
        <taxon>Brevundimonas</taxon>
    </lineage>
</organism>
<dbReference type="SMART" id="SM00345">
    <property type="entry name" value="HTH_GNTR"/>
    <property type="match status" value="1"/>
</dbReference>
<dbReference type="RefSeq" id="WP_343789011.1">
    <property type="nucleotide sequence ID" value="NZ_BAAAGA010000001.1"/>
</dbReference>
<dbReference type="Gene3D" id="3.40.640.10">
    <property type="entry name" value="Type I PLP-dependent aspartate aminotransferase-like (Major domain)"/>
    <property type="match status" value="1"/>
</dbReference>
<keyword evidence="4" id="KW-0238">DNA-binding</keyword>
<feature type="domain" description="HTH gntR-type" evidence="6">
    <location>
        <begin position="25"/>
        <end position="93"/>
    </location>
</feature>
<keyword evidence="5" id="KW-0804">Transcription</keyword>
<keyword evidence="7" id="KW-0808">Transferase</keyword>
<accession>A0ABP3RI32</accession>
<protein>
    <submittedName>
        <fullName evidence="7">PLP-dependent aminotransferase family protein</fullName>
    </submittedName>
</protein>
<evidence type="ECO:0000256" key="1">
    <source>
        <dbReference type="ARBA" id="ARBA00005384"/>
    </source>
</evidence>
<comment type="similarity">
    <text evidence="1">In the C-terminal section; belongs to the class-I pyridoxal-phosphate-dependent aminotransferase family.</text>
</comment>
<evidence type="ECO:0000256" key="3">
    <source>
        <dbReference type="ARBA" id="ARBA00023015"/>
    </source>
</evidence>
<evidence type="ECO:0000256" key="2">
    <source>
        <dbReference type="ARBA" id="ARBA00022898"/>
    </source>
</evidence>
<dbReference type="PANTHER" id="PTHR46577">
    <property type="entry name" value="HTH-TYPE TRANSCRIPTIONAL REGULATORY PROTEIN GABR"/>
    <property type="match status" value="1"/>
</dbReference>
<evidence type="ECO:0000256" key="5">
    <source>
        <dbReference type="ARBA" id="ARBA00023163"/>
    </source>
</evidence>
<dbReference type="InterPro" id="IPR036390">
    <property type="entry name" value="WH_DNA-bd_sf"/>
</dbReference>
<keyword evidence="7" id="KW-0032">Aminotransferase</keyword>
<dbReference type="Proteomes" id="UP001501352">
    <property type="component" value="Unassembled WGS sequence"/>
</dbReference>
<name>A0ABP3RI32_9CAUL</name>
<dbReference type="InterPro" id="IPR015421">
    <property type="entry name" value="PyrdxlP-dep_Trfase_major"/>
</dbReference>
<dbReference type="SUPFAM" id="SSF46785">
    <property type="entry name" value="Winged helix' DNA-binding domain"/>
    <property type="match status" value="1"/>
</dbReference>
<keyword evidence="8" id="KW-1185">Reference proteome</keyword>
<dbReference type="InterPro" id="IPR015424">
    <property type="entry name" value="PyrdxlP-dep_Trfase"/>
</dbReference>
<dbReference type="Pfam" id="PF00392">
    <property type="entry name" value="GntR"/>
    <property type="match status" value="1"/>
</dbReference>
<reference evidence="8" key="1">
    <citation type="journal article" date="2019" name="Int. J. Syst. Evol. Microbiol.">
        <title>The Global Catalogue of Microorganisms (GCM) 10K type strain sequencing project: providing services to taxonomists for standard genome sequencing and annotation.</title>
        <authorList>
            <consortium name="The Broad Institute Genomics Platform"/>
            <consortium name="The Broad Institute Genome Sequencing Center for Infectious Disease"/>
            <person name="Wu L."/>
            <person name="Ma J."/>
        </authorList>
    </citation>
    <scope>NUCLEOTIDE SEQUENCE [LARGE SCALE GENOMIC DNA]</scope>
    <source>
        <strain evidence="8">JCM 12928</strain>
    </source>
</reference>